<organism evidence="1 2">
    <name type="scientific">Tamaricihabitans halophyticus</name>
    <dbReference type="NCBI Taxonomy" id="1262583"/>
    <lineage>
        <taxon>Bacteria</taxon>
        <taxon>Bacillati</taxon>
        <taxon>Actinomycetota</taxon>
        <taxon>Actinomycetes</taxon>
        <taxon>Pseudonocardiales</taxon>
        <taxon>Pseudonocardiaceae</taxon>
        <taxon>Tamaricihabitans</taxon>
    </lineage>
</organism>
<sequence length="148" mass="16525">MDNDPHGGSATYGVFEDEQDVSKIAPEAGGDTLGDRMEGDSRWASDSVNWFTETFLDFDLYDKLVKPISGDFNRIEANGEAWKTAGELFWRTSANLSQNMETLVEDHWSGPGADSFKNHVDLIWRECQELRGRAGDCLPGYCALIRSP</sequence>
<gene>
    <name evidence="1" type="ORF">EV191_1122</name>
</gene>
<protein>
    <submittedName>
        <fullName evidence="1">Uncharacterized protein</fullName>
    </submittedName>
</protein>
<dbReference type="AlphaFoldDB" id="A0A4R2QFV9"/>
<dbReference type="RefSeq" id="WP_132879136.1">
    <property type="nucleotide sequence ID" value="NZ_SLXQ01000012.1"/>
</dbReference>
<evidence type="ECO:0000313" key="1">
    <source>
        <dbReference type="EMBL" id="TCP47208.1"/>
    </source>
</evidence>
<proteinExistence type="predicted"/>
<dbReference type="EMBL" id="SLXQ01000012">
    <property type="protein sequence ID" value="TCP47208.1"/>
    <property type="molecule type" value="Genomic_DNA"/>
</dbReference>
<evidence type="ECO:0000313" key="2">
    <source>
        <dbReference type="Proteomes" id="UP000294911"/>
    </source>
</evidence>
<dbReference type="Proteomes" id="UP000294911">
    <property type="component" value="Unassembled WGS sequence"/>
</dbReference>
<name>A0A4R2QFV9_9PSEU</name>
<comment type="caution">
    <text evidence="1">The sequence shown here is derived from an EMBL/GenBank/DDBJ whole genome shotgun (WGS) entry which is preliminary data.</text>
</comment>
<accession>A0A4R2QFV9</accession>
<dbReference type="OrthoDB" id="5125341at2"/>
<keyword evidence="2" id="KW-1185">Reference proteome</keyword>
<reference evidence="1 2" key="1">
    <citation type="submission" date="2019-03" db="EMBL/GenBank/DDBJ databases">
        <title>Genomic Encyclopedia of Type Strains, Phase IV (KMG-IV): sequencing the most valuable type-strain genomes for metagenomic binning, comparative biology and taxonomic classification.</title>
        <authorList>
            <person name="Goeker M."/>
        </authorList>
    </citation>
    <scope>NUCLEOTIDE SEQUENCE [LARGE SCALE GENOMIC DNA]</scope>
    <source>
        <strain evidence="1 2">DSM 45765</strain>
    </source>
</reference>